<sequence>MLLCLPVTLPPVLGHVRDSNDIACLKVSTPNSTANEISDVARNAQDGNTRTHHRTRSVVLQVCDASSVPSAQATVSWDSWIHLTRIRIESQYS</sequence>
<reference evidence="1" key="1">
    <citation type="submission" date="2019-10" db="EMBL/GenBank/DDBJ databases">
        <authorList>
            <consortium name="DOE Joint Genome Institute"/>
            <person name="Kuo A."/>
            <person name="Miyauchi S."/>
            <person name="Kiss E."/>
            <person name="Drula E."/>
            <person name="Kohler A."/>
            <person name="Sanchez-Garcia M."/>
            <person name="Andreopoulos B."/>
            <person name="Barry K.W."/>
            <person name="Bonito G."/>
            <person name="Buee M."/>
            <person name="Carver A."/>
            <person name="Chen C."/>
            <person name="Cichocki N."/>
            <person name="Clum A."/>
            <person name="Culley D."/>
            <person name="Crous P.W."/>
            <person name="Fauchery L."/>
            <person name="Girlanda M."/>
            <person name="Hayes R."/>
            <person name="Keri Z."/>
            <person name="LaButti K."/>
            <person name="Lipzen A."/>
            <person name="Lombard V."/>
            <person name="Magnuson J."/>
            <person name="Maillard F."/>
            <person name="Morin E."/>
            <person name="Murat C."/>
            <person name="Nolan M."/>
            <person name="Ohm R."/>
            <person name="Pangilinan J."/>
            <person name="Pereira M."/>
            <person name="Perotto S."/>
            <person name="Peter M."/>
            <person name="Riley R."/>
            <person name="Sitrit Y."/>
            <person name="Stielow B."/>
            <person name="Szollosi G."/>
            <person name="Zifcakova L."/>
            <person name="Stursova M."/>
            <person name="Spatafora J.W."/>
            <person name="Tedersoo L."/>
            <person name="Vaario L.-M."/>
            <person name="Yamada A."/>
            <person name="Yan M."/>
            <person name="Wang P."/>
            <person name="Xu J."/>
            <person name="Bruns T."/>
            <person name="Baldrian P."/>
            <person name="Vilgalys R."/>
            <person name="Henrissat B."/>
            <person name="Grigoriev I.V."/>
            <person name="Hibbett D."/>
            <person name="Nagy L.G."/>
            <person name="Martin F.M."/>
        </authorList>
    </citation>
    <scope>NUCLEOTIDE SEQUENCE</scope>
    <source>
        <strain evidence="1">BED1</strain>
    </source>
</reference>
<dbReference type="AlphaFoldDB" id="A0AAD4BDJ7"/>
<comment type="caution">
    <text evidence="1">The sequence shown here is derived from an EMBL/GenBank/DDBJ whole genome shotgun (WGS) entry which is preliminary data.</text>
</comment>
<accession>A0AAD4BDJ7</accession>
<organism evidence="1 2">
    <name type="scientific">Boletus edulis BED1</name>
    <dbReference type="NCBI Taxonomy" id="1328754"/>
    <lineage>
        <taxon>Eukaryota</taxon>
        <taxon>Fungi</taxon>
        <taxon>Dikarya</taxon>
        <taxon>Basidiomycota</taxon>
        <taxon>Agaricomycotina</taxon>
        <taxon>Agaricomycetes</taxon>
        <taxon>Agaricomycetidae</taxon>
        <taxon>Boletales</taxon>
        <taxon>Boletineae</taxon>
        <taxon>Boletaceae</taxon>
        <taxon>Boletoideae</taxon>
        <taxon>Boletus</taxon>
    </lineage>
</organism>
<evidence type="ECO:0000313" key="1">
    <source>
        <dbReference type="EMBL" id="KAF8422794.1"/>
    </source>
</evidence>
<reference evidence="1" key="2">
    <citation type="journal article" date="2020" name="Nat. Commun.">
        <title>Large-scale genome sequencing of mycorrhizal fungi provides insights into the early evolution of symbiotic traits.</title>
        <authorList>
            <person name="Miyauchi S."/>
            <person name="Kiss E."/>
            <person name="Kuo A."/>
            <person name="Drula E."/>
            <person name="Kohler A."/>
            <person name="Sanchez-Garcia M."/>
            <person name="Morin E."/>
            <person name="Andreopoulos B."/>
            <person name="Barry K.W."/>
            <person name="Bonito G."/>
            <person name="Buee M."/>
            <person name="Carver A."/>
            <person name="Chen C."/>
            <person name="Cichocki N."/>
            <person name="Clum A."/>
            <person name="Culley D."/>
            <person name="Crous P.W."/>
            <person name="Fauchery L."/>
            <person name="Girlanda M."/>
            <person name="Hayes R.D."/>
            <person name="Keri Z."/>
            <person name="LaButti K."/>
            <person name="Lipzen A."/>
            <person name="Lombard V."/>
            <person name="Magnuson J."/>
            <person name="Maillard F."/>
            <person name="Murat C."/>
            <person name="Nolan M."/>
            <person name="Ohm R.A."/>
            <person name="Pangilinan J."/>
            <person name="Pereira M.F."/>
            <person name="Perotto S."/>
            <person name="Peter M."/>
            <person name="Pfister S."/>
            <person name="Riley R."/>
            <person name="Sitrit Y."/>
            <person name="Stielow J.B."/>
            <person name="Szollosi G."/>
            <person name="Zifcakova L."/>
            <person name="Stursova M."/>
            <person name="Spatafora J.W."/>
            <person name="Tedersoo L."/>
            <person name="Vaario L.M."/>
            <person name="Yamada A."/>
            <person name="Yan M."/>
            <person name="Wang P."/>
            <person name="Xu J."/>
            <person name="Bruns T."/>
            <person name="Baldrian P."/>
            <person name="Vilgalys R."/>
            <person name="Dunand C."/>
            <person name="Henrissat B."/>
            <person name="Grigoriev I.V."/>
            <person name="Hibbett D."/>
            <person name="Nagy L.G."/>
            <person name="Martin F.M."/>
        </authorList>
    </citation>
    <scope>NUCLEOTIDE SEQUENCE</scope>
    <source>
        <strain evidence="1">BED1</strain>
    </source>
</reference>
<dbReference type="Proteomes" id="UP001194468">
    <property type="component" value="Unassembled WGS sequence"/>
</dbReference>
<proteinExistence type="predicted"/>
<protein>
    <submittedName>
        <fullName evidence="1">Uncharacterized protein</fullName>
    </submittedName>
</protein>
<evidence type="ECO:0000313" key="2">
    <source>
        <dbReference type="Proteomes" id="UP001194468"/>
    </source>
</evidence>
<name>A0AAD4BDJ7_BOLED</name>
<keyword evidence="2" id="KW-1185">Reference proteome</keyword>
<gene>
    <name evidence="1" type="ORF">L210DRAFT_2164104</name>
</gene>
<dbReference type="EMBL" id="WHUW01000121">
    <property type="protein sequence ID" value="KAF8422794.1"/>
    <property type="molecule type" value="Genomic_DNA"/>
</dbReference>